<dbReference type="Proteomes" id="UP000297540">
    <property type="component" value="Unassembled WGS sequence"/>
</dbReference>
<name>A0A4Y8SCQ5_9SPHI</name>
<organism evidence="2 3">
    <name type="scientific">Mucilaginibacter psychrotolerans</name>
    <dbReference type="NCBI Taxonomy" id="1524096"/>
    <lineage>
        <taxon>Bacteria</taxon>
        <taxon>Pseudomonadati</taxon>
        <taxon>Bacteroidota</taxon>
        <taxon>Sphingobacteriia</taxon>
        <taxon>Sphingobacteriales</taxon>
        <taxon>Sphingobacteriaceae</taxon>
        <taxon>Mucilaginibacter</taxon>
    </lineage>
</organism>
<evidence type="ECO:0000313" key="2">
    <source>
        <dbReference type="EMBL" id="TFF36214.1"/>
    </source>
</evidence>
<accession>A0A4Y8SCQ5</accession>
<evidence type="ECO:0008006" key="4">
    <source>
        <dbReference type="Google" id="ProtNLM"/>
    </source>
</evidence>
<comment type="caution">
    <text evidence="2">The sequence shown here is derived from an EMBL/GenBank/DDBJ whole genome shotgun (WGS) entry which is preliminary data.</text>
</comment>
<keyword evidence="1" id="KW-0472">Membrane</keyword>
<proteinExistence type="predicted"/>
<protein>
    <recommendedName>
        <fullName evidence="4">Prepilin-type N-terminal cleavage/methylation domain-containing protein</fullName>
    </recommendedName>
</protein>
<evidence type="ECO:0000313" key="3">
    <source>
        <dbReference type="Proteomes" id="UP000297540"/>
    </source>
</evidence>
<dbReference type="RefSeq" id="WP_133232635.1">
    <property type="nucleotide sequence ID" value="NZ_SOZE01000017.1"/>
</dbReference>
<dbReference type="AlphaFoldDB" id="A0A4Y8SCQ5"/>
<sequence length="169" mass="19280">MNKVKLKAYTILEITIAMIVSAIVISITYTVFGIVSNAYNQYRQDQQGVLELTQLDGLLKRDFAMAQHILKEPDSLVFTGRDRRAVYAFSPTFIIRTSGITDTFKVSTQNIYFSFRGSPIRQTDWQQSGTALIDGLSFDLVYKNRTIPYIYHKQYSSEDLMTDTANAIH</sequence>
<reference evidence="2 3" key="1">
    <citation type="journal article" date="2017" name="Int. J. Syst. Evol. Microbiol.">
        <title>Mucilaginibacterpsychrotolerans sp. nov., isolated from peatlands.</title>
        <authorList>
            <person name="Deng Y."/>
            <person name="Shen L."/>
            <person name="Xu B."/>
            <person name="Liu Y."/>
            <person name="Gu Z."/>
            <person name="Liu H."/>
            <person name="Zhou Y."/>
        </authorList>
    </citation>
    <scope>NUCLEOTIDE SEQUENCE [LARGE SCALE GENOMIC DNA]</scope>
    <source>
        <strain evidence="2 3">NH7-4</strain>
    </source>
</reference>
<feature type="transmembrane region" description="Helical" evidence="1">
    <location>
        <begin position="12"/>
        <end position="35"/>
    </location>
</feature>
<keyword evidence="3" id="KW-1185">Reference proteome</keyword>
<gene>
    <name evidence="2" type="ORF">E2R66_16880</name>
</gene>
<dbReference type="OrthoDB" id="794187at2"/>
<evidence type="ECO:0000256" key="1">
    <source>
        <dbReference type="SAM" id="Phobius"/>
    </source>
</evidence>
<keyword evidence="1" id="KW-0812">Transmembrane</keyword>
<keyword evidence="1" id="KW-1133">Transmembrane helix</keyword>
<dbReference type="EMBL" id="SOZE01000017">
    <property type="protein sequence ID" value="TFF36214.1"/>
    <property type="molecule type" value="Genomic_DNA"/>
</dbReference>